<feature type="region of interest" description="Disordered" evidence="1">
    <location>
        <begin position="55"/>
        <end position="154"/>
    </location>
</feature>
<comment type="caution">
    <text evidence="3">The sequence shown here is derived from an EMBL/GenBank/DDBJ whole genome shotgun (WGS) entry which is preliminary data.</text>
</comment>
<feature type="region of interest" description="Disordered" evidence="1">
    <location>
        <begin position="1"/>
        <end position="21"/>
    </location>
</feature>
<organism evidence="3 4">
    <name type="scientific">Streptomyces tagetis</name>
    <dbReference type="NCBI Taxonomy" id="2820809"/>
    <lineage>
        <taxon>Bacteria</taxon>
        <taxon>Bacillati</taxon>
        <taxon>Actinomycetota</taxon>
        <taxon>Actinomycetes</taxon>
        <taxon>Kitasatosporales</taxon>
        <taxon>Streptomycetaceae</taxon>
        <taxon>Streptomyces</taxon>
    </lineage>
</organism>
<feature type="compositionally biased region" description="Basic and acidic residues" evidence="1">
    <location>
        <begin position="93"/>
        <end position="109"/>
    </location>
</feature>
<sequence length="154" mass="15550">MPLPWRDGAAARPAAGRARGRGRGLAVAAPVFAAVGTLLAVLLTLLPSWPQAGARVAPGGPLPAHSSTAVPRPDSGYHPDDGCTATCGAQARPRHDQLVERPAPPEHHATVARHPGGTTRAVHGRSSAASVPAPVSPGRSAHDRGRAPPVSSGI</sequence>
<protein>
    <submittedName>
        <fullName evidence="3">Uncharacterized protein</fullName>
    </submittedName>
</protein>
<keyword evidence="4" id="KW-1185">Reference proteome</keyword>
<feature type="compositionally biased region" description="Low complexity" evidence="1">
    <location>
        <begin position="124"/>
        <end position="139"/>
    </location>
</feature>
<accession>A0A941AZH8</accession>
<name>A0A941AZH8_9ACTN</name>
<proteinExistence type="predicted"/>
<dbReference type="EMBL" id="JAGPNL010000001">
    <property type="protein sequence ID" value="MBQ0825416.1"/>
    <property type="molecule type" value="Genomic_DNA"/>
</dbReference>
<feature type="compositionally biased region" description="Low complexity" evidence="1">
    <location>
        <begin position="8"/>
        <end position="17"/>
    </location>
</feature>
<keyword evidence="2" id="KW-0472">Membrane</keyword>
<feature type="transmembrane region" description="Helical" evidence="2">
    <location>
        <begin position="25"/>
        <end position="46"/>
    </location>
</feature>
<evidence type="ECO:0000313" key="3">
    <source>
        <dbReference type="EMBL" id="MBQ0825416.1"/>
    </source>
</evidence>
<gene>
    <name evidence="3" type="ORF">J5Y05_02640</name>
</gene>
<evidence type="ECO:0000256" key="2">
    <source>
        <dbReference type="SAM" id="Phobius"/>
    </source>
</evidence>
<evidence type="ECO:0000256" key="1">
    <source>
        <dbReference type="SAM" id="MobiDB-lite"/>
    </source>
</evidence>
<keyword evidence="2" id="KW-1133">Transmembrane helix</keyword>
<reference evidence="3" key="1">
    <citation type="submission" date="2021-04" db="EMBL/GenBank/DDBJ databases">
        <title>Genome seq and assembly of Streptomyces sp. RG38.</title>
        <authorList>
            <person name="Chhetri G."/>
        </authorList>
    </citation>
    <scope>NUCLEOTIDE SEQUENCE</scope>
    <source>
        <strain evidence="3">RG38</strain>
    </source>
</reference>
<dbReference type="Proteomes" id="UP000677875">
    <property type="component" value="Unassembled WGS sequence"/>
</dbReference>
<dbReference type="RefSeq" id="WP_210868097.1">
    <property type="nucleotide sequence ID" value="NZ_JAGPNL010000001.1"/>
</dbReference>
<evidence type="ECO:0000313" key="4">
    <source>
        <dbReference type="Proteomes" id="UP000677875"/>
    </source>
</evidence>
<keyword evidence="2" id="KW-0812">Transmembrane</keyword>
<dbReference type="AlphaFoldDB" id="A0A941AZH8"/>